<dbReference type="RefSeq" id="WP_070559442.1">
    <property type="nucleotide sequence ID" value="NZ_CAJHLJ010000013.1"/>
</dbReference>
<evidence type="ECO:0000313" key="2">
    <source>
        <dbReference type="EMBL" id="WWC55046.1"/>
    </source>
</evidence>
<evidence type="ECO:0000313" key="4">
    <source>
        <dbReference type="Proteomes" id="UP001069047"/>
    </source>
</evidence>
<evidence type="ECO:0000313" key="1">
    <source>
        <dbReference type="EMBL" id="MCY3086782.1"/>
    </source>
</evidence>
<gene>
    <name evidence="2" type="ORF">DBT44_0001730</name>
    <name evidence="1" type="ORF">ODY61_01480</name>
</gene>
<name>A0A1E9PGV9_9LACT</name>
<keyword evidence="3" id="KW-1185">Reference proteome</keyword>
<dbReference type="AlphaFoldDB" id="A0A1E9PGV9"/>
<sequence>MNKYTVLNTLFELSKESDDLKRGIKILEAIEWIQGKDERESKYEFIDREINENWDDHVRGRIVSVIENANSNFINDFPNSSSITWLTDKLSEATQEGVLEIFGIRKR</sequence>
<organism evidence="1 4">
    <name type="scientific">Aerococcus mictus</name>
    <dbReference type="NCBI Taxonomy" id="2976810"/>
    <lineage>
        <taxon>Bacteria</taxon>
        <taxon>Bacillati</taxon>
        <taxon>Bacillota</taxon>
        <taxon>Bacilli</taxon>
        <taxon>Lactobacillales</taxon>
        <taxon>Aerococcaceae</taxon>
        <taxon>Aerococcus</taxon>
    </lineage>
</organism>
<dbReference type="EMBL" id="CP145132">
    <property type="protein sequence ID" value="WWC55046.1"/>
    <property type="molecule type" value="Genomic_DNA"/>
</dbReference>
<dbReference type="Proteomes" id="UP001069047">
    <property type="component" value="Unassembled WGS sequence"/>
</dbReference>
<reference evidence="2 3" key="1">
    <citation type="journal article" date="2020" name="J. Bacteriol.">
        <title>Aerococcus urinae Isolated from Women with Lower Urinary Tract Symptoms: In Vitro Aggregation and Genome Analysis.</title>
        <authorList>
            <person name="Hilt E.E."/>
            <person name="Putonti C."/>
            <person name="Thomas-White K."/>
            <person name="Lewis A.L."/>
            <person name="Visick K.L."/>
            <person name="Gilbert N.M."/>
            <person name="Wolfe A.J."/>
        </authorList>
    </citation>
    <scope>NUCLEOTIDE SEQUENCE [LARGE SCALE GENOMIC DNA]</scope>
    <source>
        <strain evidence="2 3">UMB1016</strain>
    </source>
</reference>
<reference evidence="2" key="3">
    <citation type="submission" date="2024-02" db="EMBL/GenBank/DDBJ databases">
        <authorList>
            <person name="Choi B."/>
        </authorList>
    </citation>
    <scope>NUCLEOTIDE SEQUENCE</scope>
    <source>
        <strain evidence="2">UMB1016</strain>
    </source>
</reference>
<dbReference type="EMBL" id="JAOTMY010000001">
    <property type="protein sequence ID" value="MCY3086782.1"/>
    <property type="molecule type" value="Genomic_DNA"/>
</dbReference>
<reference evidence="1" key="2">
    <citation type="submission" date="2022-09" db="EMBL/GenBank/DDBJ databases">
        <title>Aerococcus urinae taxonomy study.</title>
        <authorList>
            <person name="Christensen J."/>
            <person name="Senneby E."/>
        </authorList>
    </citation>
    <scope>NUCLEOTIDE SEQUENCE</scope>
    <source>
        <strain evidence="1">LUND-41-B12</strain>
    </source>
</reference>
<proteinExistence type="predicted"/>
<evidence type="ECO:0000313" key="3">
    <source>
        <dbReference type="Proteomes" id="UP000250354"/>
    </source>
</evidence>
<dbReference type="Proteomes" id="UP000250354">
    <property type="component" value="Chromosome"/>
</dbReference>
<accession>A0A1E9PGV9</accession>
<accession>A0A9Q4DBW0</accession>
<protein>
    <submittedName>
        <fullName evidence="1">Uncharacterized protein</fullName>
    </submittedName>
</protein>